<dbReference type="PANTHER" id="PTHR30535">
    <property type="entry name" value="VITAMIN B12-BINDING PROTEIN"/>
    <property type="match status" value="1"/>
</dbReference>
<name>A0A1D8P530_9FLAO</name>
<feature type="domain" description="Fe/B12 periplasmic-binding" evidence="1">
    <location>
        <begin position="93"/>
        <end position="365"/>
    </location>
</feature>
<dbReference type="Proteomes" id="UP000176050">
    <property type="component" value="Chromosome"/>
</dbReference>
<dbReference type="AlphaFoldDB" id="A0A1D8P530"/>
<dbReference type="PROSITE" id="PS50983">
    <property type="entry name" value="FE_B12_PBP"/>
    <property type="match status" value="1"/>
</dbReference>
<reference evidence="2 3" key="1">
    <citation type="submission" date="2016-10" db="EMBL/GenBank/DDBJ databases">
        <title>Lutibacter sp. LPB0138, isolated from marine gastropod.</title>
        <authorList>
            <person name="Kim E."/>
            <person name="Yi H."/>
        </authorList>
    </citation>
    <scope>NUCLEOTIDE SEQUENCE [LARGE SCALE GENOMIC DNA]</scope>
    <source>
        <strain evidence="2 3">LPB0138</strain>
    </source>
</reference>
<dbReference type="OrthoDB" id="9812528at2"/>
<sequence>MKIYRIITLFSLFILMQSCKNDSMSNNSITKTKTSIKHAKGFDIELVKNINKLTIKSPYPESTIFYEYYLVGVNDDASKIPIGSKIIKTPIERIVVTSTTHIPMLELLEVEKSLVGFPNMEYVSSKKTRNLIDTGKVQELGMDANLNTEILIDLNPDAVIGFSINGANSSFSTIERANIPVIYNGDWLEESPLGRAEWIKFFGILFNKEKMADSIFKSIEKNYLEAKEIATNSTIKPTVLSGIMFKDVWNLPSGESFVARLLQDANTDFLWKDTKGKGSLYLNFESVLEKAQHADLWIAPGYFSTKKEMIQASKLYTQFDAFNNNTIYIFSNKKGSTGGVIYYELAPTRPDLVLKDLIKIAHPTLLSDYELSFFEKMN</sequence>
<dbReference type="Gene3D" id="3.40.50.1980">
    <property type="entry name" value="Nitrogenase molybdenum iron protein domain"/>
    <property type="match status" value="2"/>
</dbReference>
<dbReference type="InterPro" id="IPR050902">
    <property type="entry name" value="ABC_Transporter_SBP"/>
</dbReference>
<protein>
    <submittedName>
        <fullName evidence="2">ABC transporter substrate-binding protein</fullName>
    </submittedName>
</protein>
<dbReference type="EMBL" id="CP017478">
    <property type="protein sequence ID" value="AOW19692.1"/>
    <property type="molecule type" value="Genomic_DNA"/>
</dbReference>
<dbReference type="SUPFAM" id="SSF53807">
    <property type="entry name" value="Helical backbone' metal receptor"/>
    <property type="match status" value="1"/>
</dbReference>
<dbReference type="GO" id="GO:0071281">
    <property type="term" value="P:cellular response to iron ion"/>
    <property type="evidence" value="ECO:0007669"/>
    <property type="project" value="TreeGrafter"/>
</dbReference>
<dbReference type="Pfam" id="PF01497">
    <property type="entry name" value="Peripla_BP_2"/>
    <property type="match status" value="1"/>
</dbReference>
<dbReference type="KEGG" id="lul:LPB138_02895"/>
<dbReference type="PROSITE" id="PS51257">
    <property type="entry name" value="PROKAR_LIPOPROTEIN"/>
    <property type="match status" value="1"/>
</dbReference>
<dbReference type="InterPro" id="IPR002491">
    <property type="entry name" value="ABC_transptr_periplasmic_BD"/>
</dbReference>
<dbReference type="STRING" id="1850246.LPB138_02895"/>
<evidence type="ECO:0000259" key="1">
    <source>
        <dbReference type="PROSITE" id="PS50983"/>
    </source>
</evidence>
<dbReference type="PANTHER" id="PTHR30535:SF34">
    <property type="entry name" value="MOLYBDATE-BINDING PROTEIN MOLA"/>
    <property type="match status" value="1"/>
</dbReference>
<keyword evidence="3" id="KW-1185">Reference proteome</keyword>
<evidence type="ECO:0000313" key="3">
    <source>
        <dbReference type="Proteomes" id="UP000176050"/>
    </source>
</evidence>
<evidence type="ECO:0000313" key="2">
    <source>
        <dbReference type="EMBL" id="AOW19692.1"/>
    </source>
</evidence>
<organism evidence="2 3">
    <name type="scientific">Urechidicola croceus</name>
    <dbReference type="NCBI Taxonomy" id="1850246"/>
    <lineage>
        <taxon>Bacteria</taxon>
        <taxon>Pseudomonadati</taxon>
        <taxon>Bacteroidota</taxon>
        <taxon>Flavobacteriia</taxon>
        <taxon>Flavobacteriales</taxon>
        <taxon>Flavobacteriaceae</taxon>
        <taxon>Urechidicola</taxon>
    </lineage>
</organism>
<accession>A0A1D8P530</accession>
<gene>
    <name evidence="2" type="ORF">LPB138_02895</name>
</gene>
<proteinExistence type="predicted"/>